<keyword evidence="5" id="KW-0963">Cytoplasm</keyword>
<dbReference type="PROSITE" id="PS51449">
    <property type="entry name" value="MTTASE_N"/>
    <property type="match status" value="1"/>
</dbReference>
<dbReference type="Gene3D" id="3.80.30.20">
    <property type="entry name" value="tm_1862 like domain"/>
    <property type="match status" value="1"/>
</dbReference>
<evidence type="ECO:0000256" key="10">
    <source>
        <dbReference type="ARBA" id="ARBA00023004"/>
    </source>
</evidence>
<name>A0A7G6E252_THEFR</name>
<dbReference type="InterPro" id="IPR006638">
    <property type="entry name" value="Elp3/MiaA/NifB-like_rSAM"/>
</dbReference>
<dbReference type="FunFam" id="3.40.50.12160:FF:000004">
    <property type="entry name" value="Threonylcarbamoyladenosine tRNA methylthiotransferase MtaB"/>
    <property type="match status" value="1"/>
</dbReference>
<evidence type="ECO:0000256" key="6">
    <source>
        <dbReference type="ARBA" id="ARBA00022679"/>
    </source>
</evidence>
<dbReference type="InterPro" id="IPR034557">
    <property type="entry name" value="ThrcA_tRNA_MEthiotransferase"/>
</dbReference>
<dbReference type="KEGG" id="tfr:BR63_07420"/>
<dbReference type="NCBIfam" id="TIGR01579">
    <property type="entry name" value="MiaB-like-C"/>
    <property type="match status" value="1"/>
</dbReference>
<sequence>MKGRVAFYTLGCKVNQNETEALTGMFKSRGYEVVDFEDPADVYVINTCTVTHLGDRKSRQMIRKAVKANPQAKIVVTGCYAQTSPGEVTQIPGVNLVVGTSERGRIVDLVEELGDRKSSLTLVKDIKEQKVFEDIPLEKIIERARAYLKVQEGCEQFCSYCIIPYARGPVRSRSIGNTIQEAQKLIRAGFKEIILTGIHLGAYGKDLKEGVELADLLAELLPLAPEVRWRLSSIEPTEVTARILKLLVEYKNFCPHLHLPLQSAHDEILKAMNRPYTTKEYRDIVTKIRTKVPGISITTDIMVGFPGEREEQFNQGYEFVREMAFSDIHVFKYSPRRGTPAAEFPRQVPPPVKEERSRKLILLAEELAKNYSRKFLGNTLDVLVETYLSHGYWEGHTPNYLKVQFPSCGVSRGQIVPVKIKEVQGKKCLGEINPSVS</sequence>
<keyword evidence="9" id="KW-0479">Metal-binding</keyword>
<dbReference type="Gene3D" id="3.40.50.12160">
    <property type="entry name" value="Methylthiotransferase, N-terminal domain"/>
    <property type="match status" value="1"/>
</dbReference>
<dbReference type="InterPro" id="IPR058240">
    <property type="entry name" value="rSAM_sf"/>
</dbReference>
<dbReference type="EMBL" id="CP045798">
    <property type="protein sequence ID" value="QNB46156.1"/>
    <property type="molecule type" value="Genomic_DNA"/>
</dbReference>
<dbReference type="FunFam" id="3.80.30.20:FF:000001">
    <property type="entry name" value="tRNA-2-methylthio-N(6)-dimethylallyladenosine synthase 2"/>
    <property type="match status" value="1"/>
</dbReference>
<dbReference type="RefSeq" id="WP_034422445.1">
    <property type="nucleotide sequence ID" value="NZ_CP045798.1"/>
</dbReference>
<comment type="similarity">
    <text evidence="14">Belongs to the methylthiotransferase family. MtaB subfamily.</text>
</comment>
<proteinExistence type="inferred from homology"/>
<dbReference type="Proteomes" id="UP000515847">
    <property type="component" value="Chromosome"/>
</dbReference>
<keyword evidence="11" id="KW-0411">Iron-sulfur</keyword>
<dbReference type="GO" id="GO:0046872">
    <property type="term" value="F:metal ion binding"/>
    <property type="evidence" value="ECO:0007669"/>
    <property type="project" value="UniProtKB-KW"/>
</dbReference>
<dbReference type="InterPro" id="IPR006467">
    <property type="entry name" value="MiaB-like_bact"/>
</dbReference>
<evidence type="ECO:0000256" key="14">
    <source>
        <dbReference type="ARBA" id="ARBA00061574"/>
    </source>
</evidence>
<keyword evidence="20" id="KW-1185">Reference proteome</keyword>
<evidence type="ECO:0000256" key="9">
    <source>
        <dbReference type="ARBA" id="ARBA00022723"/>
    </source>
</evidence>
<evidence type="ECO:0000256" key="12">
    <source>
        <dbReference type="ARBA" id="ARBA00031213"/>
    </source>
</evidence>
<dbReference type="SFLD" id="SFLDG01061">
    <property type="entry name" value="methylthiotransferase"/>
    <property type="match status" value="1"/>
</dbReference>
<dbReference type="SFLD" id="SFLDS00029">
    <property type="entry name" value="Radical_SAM"/>
    <property type="match status" value="1"/>
</dbReference>
<evidence type="ECO:0000313" key="19">
    <source>
        <dbReference type="EMBL" id="QNB46156.1"/>
    </source>
</evidence>
<protein>
    <recommendedName>
        <fullName evidence="15">Threonylcarbamoyladenosine tRNA methylthiotransferase MtaB</fullName>
        <ecNumber evidence="3">2.8.4.5</ecNumber>
    </recommendedName>
    <alternativeName>
        <fullName evidence="12">tRNA-t(6)A37 methylthiotransferase</fullName>
    </alternativeName>
</protein>
<evidence type="ECO:0000256" key="7">
    <source>
        <dbReference type="ARBA" id="ARBA00022691"/>
    </source>
</evidence>
<accession>A0A7G6E252</accession>
<dbReference type="InterPro" id="IPR038135">
    <property type="entry name" value="Methylthiotransferase_N_sf"/>
</dbReference>
<evidence type="ECO:0000256" key="4">
    <source>
        <dbReference type="ARBA" id="ARBA00022485"/>
    </source>
</evidence>
<keyword evidence="10" id="KW-0408">Iron</keyword>
<dbReference type="InterPro" id="IPR023404">
    <property type="entry name" value="rSAM_horseshoe"/>
</dbReference>
<keyword evidence="6 19" id="KW-0808">Transferase</keyword>
<dbReference type="NCBIfam" id="TIGR00089">
    <property type="entry name" value="MiaB/RimO family radical SAM methylthiotransferase"/>
    <property type="match status" value="1"/>
</dbReference>
<dbReference type="InterPro" id="IPR013848">
    <property type="entry name" value="Methylthiotransferase_N"/>
</dbReference>
<dbReference type="GO" id="GO:0035598">
    <property type="term" value="F:tRNA (N(6)-L-threonylcarbamoyladenosine(37)-C(2))-methylthiotransferase activity"/>
    <property type="evidence" value="ECO:0007669"/>
    <property type="project" value="UniProtKB-EC"/>
</dbReference>
<evidence type="ECO:0000259" key="17">
    <source>
        <dbReference type="PROSITE" id="PS51449"/>
    </source>
</evidence>
<dbReference type="InterPro" id="IPR020612">
    <property type="entry name" value="Methylthiotransferase_CS"/>
</dbReference>
<evidence type="ECO:0000256" key="5">
    <source>
        <dbReference type="ARBA" id="ARBA00022490"/>
    </source>
</evidence>
<keyword evidence="4" id="KW-0004">4Fe-4S</keyword>
<dbReference type="InterPro" id="IPR007197">
    <property type="entry name" value="rSAM"/>
</dbReference>
<dbReference type="EC" id="2.8.4.5" evidence="3"/>
<dbReference type="SMART" id="SM00729">
    <property type="entry name" value="Elp3"/>
    <property type="match status" value="1"/>
</dbReference>
<evidence type="ECO:0000256" key="8">
    <source>
        <dbReference type="ARBA" id="ARBA00022694"/>
    </source>
</evidence>
<dbReference type="AlphaFoldDB" id="A0A7G6E252"/>
<dbReference type="PROSITE" id="PS01278">
    <property type="entry name" value="MTTASE_RADICAL"/>
    <property type="match status" value="1"/>
</dbReference>
<dbReference type="PROSITE" id="PS51918">
    <property type="entry name" value="RADICAL_SAM"/>
    <property type="match status" value="1"/>
</dbReference>
<feature type="domain" description="MTTase N-terminal" evidence="17">
    <location>
        <begin position="3"/>
        <end position="115"/>
    </location>
</feature>
<keyword evidence="8" id="KW-0819">tRNA processing</keyword>
<evidence type="ECO:0000256" key="1">
    <source>
        <dbReference type="ARBA" id="ARBA00001966"/>
    </source>
</evidence>
<keyword evidence="7" id="KW-0949">S-adenosyl-L-methionine</keyword>
<reference evidence="19 20" key="1">
    <citation type="journal article" date="2019" name="Front. Microbiol.">
        <title>Thermoanaerosceptrum fracticalcis gen. nov. sp. nov., a Novel Fumarate-Fermenting Microorganism From a Deep Fractured Carbonate Aquifer of the US Great Basin.</title>
        <authorList>
            <person name="Hamilton-Brehm S.D."/>
            <person name="Stewart L.E."/>
            <person name="Zavarin M."/>
            <person name="Caldwell M."/>
            <person name="Lawson P.A."/>
            <person name="Onstott T.C."/>
            <person name="Grzymski J."/>
            <person name="Neveux I."/>
            <person name="Lollar B.S."/>
            <person name="Russell C.E."/>
            <person name="Moser D.P."/>
        </authorList>
    </citation>
    <scope>NUCLEOTIDE SEQUENCE [LARGE SCALE GENOMIC DNA]</scope>
    <source>
        <strain evidence="19 20">DRI-13</strain>
    </source>
</reference>
<evidence type="ECO:0000256" key="15">
    <source>
        <dbReference type="ARBA" id="ARBA00069898"/>
    </source>
</evidence>
<evidence type="ECO:0000256" key="11">
    <source>
        <dbReference type="ARBA" id="ARBA00023014"/>
    </source>
</evidence>
<evidence type="ECO:0000256" key="2">
    <source>
        <dbReference type="ARBA" id="ARBA00002399"/>
    </source>
</evidence>
<organism evidence="19 20">
    <name type="scientific">Thermanaerosceptrum fracticalcis</name>
    <dbReference type="NCBI Taxonomy" id="1712410"/>
    <lineage>
        <taxon>Bacteria</taxon>
        <taxon>Bacillati</taxon>
        <taxon>Bacillota</taxon>
        <taxon>Clostridia</taxon>
        <taxon>Eubacteriales</taxon>
        <taxon>Peptococcaceae</taxon>
        <taxon>Thermanaerosceptrum</taxon>
    </lineage>
</organism>
<evidence type="ECO:0000259" key="18">
    <source>
        <dbReference type="PROSITE" id="PS51918"/>
    </source>
</evidence>
<dbReference type="Pfam" id="PF04055">
    <property type="entry name" value="Radical_SAM"/>
    <property type="match status" value="1"/>
</dbReference>
<dbReference type="PANTHER" id="PTHR11918">
    <property type="entry name" value="RADICAL SAM PROTEINS"/>
    <property type="match status" value="1"/>
</dbReference>
<dbReference type="PANTHER" id="PTHR11918:SF45">
    <property type="entry name" value="THREONYLCARBAMOYLADENOSINE TRNA METHYLTHIOTRANSFERASE"/>
    <property type="match status" value="1"/>
</dbReference>
<dbReference type="SFLD" id="SFLDF00295">
    <property type="entry name" value="threonylcarbamoyladenosine_tRN"/>
    <property type="match status" value="1"/>
</dbReference>
<dbReference type="InterPro" id="IPR005839">
    <property type="entry name" value="Methylthiotransferase"/>
</dbReference>
<dbReference type="PROSITE" id="PS50926">
    <property type="entry name" value="TRAM"/>
    <property type="match status" value="1"/>
</dbReference>
<comment type="catalytic activity">
    <reaction evidence="13">
        <text>N(6)-L-threonylcarbamoyladenosine(37) in tRNA + (sulfur carrier)-SH + AH2 + 2 S-adenosyl-L-methionine = 2-methylsulfanyl-N(6)-L-threonylcarbamoyladenosine(37) in tRNA + (sulfur carrier)-H + 5'-deoxyadenosine + L-methionine + A + S-adenosyl-L-homocysteine + 2 H(+)</text>
        <dbReference type="Rhea" id="RHEA:37075"/>
        <dbReference type="Rhea" id="RHEA-COMP:10163"/>
        <dbReference type="Rhea" id="RHEA-COMP:11092"/>
        <dbReference type="Rhea" id="RHEA-COMP:14737"/>
        <dbReference type="Rhea" id="RHEA-COMP:14739"/>
        <dbReference type="ChEBI" id="CHEBI:13193"/>
        <dbReference type="ChEBI" id="CHEBI:15378"/>
        <dbReference type="ChEBI" id="CHEBI:17319"/>
        <dbReference type="ChEBI" id="CHEBI:17499"/>
        <dbReference type="ChEBI" id="CHEBI:29917"/>
        <dbReference type="ChEBI" id="CHEBI:57844"/>
        <dbReference type="ChEBI" id="CHEBI:57856"/>
        <dbReference type="ChEBI" id="CHEBI:59789"/>
        <dbReference type="ChEBI" id="CHEBI:64428"/>
        <dbReference type="ChEBI" id="CHEBI:74418"/>
        <dbReference type="ChEBI" id="CHEBI:74420"/>
        <dbReference type="EC" id="2.8.4.5"/>
    </reaction>
</comment>
<comment type="cofactor">
    <cofactor evidence="1">
        <name>[4Fe-4S] cluster</name>
        <dbReference type="ChEBI" id="CHEBI:49883"/>
    </cofactor>
</comment>
<comment type="function">
    <text evidence="2">Catalyzes the methylthiolation of N6-threonylcarbamoyladenosine (t(6)A), leading to the formation of 2-methylthio-N6-threonylcarbamoyladenosine (ms(2)t(6)A) at position 37 in tRNAs that read codons beginning with adenine.</text>
</comment>
<evidence type="ECO:0000313" key="20">
    <source>
        <dbReference type="Proteomes" id="UP000515847"/>
    </source>
</evidence>
<gene>
    <name evidence="19" type="primary">mtaB</name>
    <name evidence="19" type="ORF">BR63_07420</name>
</gene>
<evidence type="ECO:0000256" key="3">
    <source>
        <dbReference type="ARBA" id="ARBA00013273"/>
    </source>
</evidence>
<dbReference type="SFLD" id="SFLDG01082">
    <property type="entry name" value="B12-binding_domain_containing"/>
    <property type="match status" value="1"/>
</dbReference>
<feature type="domain" description="Radical SAM core" evidence="18">
    <location>
        <begin position="140"/>
        <end position="370"/>
    </location>
</feature>
<dbReference type="GO" id="GO:0051539">
    <property type="term" value="F:4 iron, 4 sulfur cluster binding"/>
    <property type="evidence" value="ECO:0007669"/>
    <property type="project" value="UniProtKB-KW"/>
</dbReference>
<dbReference type="OrthoDB" id="9805215at2"/>
<evidence type="ECO:0000259" key="16">
    <source>
        <dbReference type="PROSITE" id="PS50926"/>
    </source>
</evidence>
<dbReference type="InterPro" id="IPR002792">
    <property type="entry name" value="TRAM_dom"/>
</dbReference>
<dbReference type="Pfam" id="PF00919">
    <property type="entry name" value="UPF0004"/>
    <property type="match status" value="1"/>
</dbReference>
<feature type="domain" description="TRAM" evidence="16">
    <location>
        <begin position="373"/>
        <end position="434"/>
    </location>
</feature>
<dbReference type="SUPFAM" id="SSF102114">
    <property type="entry name" value="Radical SAM enzymes"/>
    <property type="match status" value="1"/>
</dbReference>
<evidence type="ECO:0000256" key="13">
    <source>
        <dbReference type="ARBA" id="ARBA00051661"/>
    </source>
</evidence>